<feature type="region of interest" description="Disordered" evidence="3">
    <location>
        <begin position="1225"/>
        <end position="1245"/>
    </location>
</feature>
<dbReference type="PROSITE" id="PS50003">
    <property type="entry name" value="PH_DOMAIN"/>
    <property type="match status" value="1"/>
</dbReference>
<feature type="region of interest" description="Disordered" evidence="3">
    <location>
        <begin position="1"/>
        <end position="56"/>
    </location>
</feature>
<keyword evidence="2" id="KW-0175">Coiled coil</keyword>
<keyword evidence="6" id="KW-1185">Reference proteome</keyword>
<dbReference type="Pfam" id="PF00784">
    <property type="entry name" value="MyTH4"/>
    <property type="match status" value="1"/>
</dbReference>
<comment type="caution">
    <text evidence="5">The sequence shown here is derived from an EMBL/GenBank/DDBJ whole genome shotgun (WGS) entry which is preliminary data.</text>
</comment>
<dbReference type="PANTHER" id="PTHR22903:SF8">
    <property type="entry name" value="MAX-1A"/>
    <property type="match status" value="1"/>
</dbReference>
<dbReference type="GO" id="GO:0005856">
    <property type="term" value="C:cytoskeleton"/>
    <property type="evidence" value="ECO:0007669"/>
    <property type="project" value="InterPro"/>
</dbReference>
<evidence type="ECO:0000256" key="1">
    <source>
        <dbReference type="ARBA" id="ARBA00022737"/>
    </source>
</evidence>
<dbReference type="InterPro" id="IPR019748">
    <property type="entry name" value="FERM_central"/>
</dbReference>
<keyword evidence="1" id="KW-0677">Repeat</keyword>
<dbReference type="InterPro" id="IPR000857">
    <property type="entry name" value="MyTH4_dom"/>
</dbReference>
<feature type="region of interest" description="Disordered" evidence="3">
    <location>
        <begin position="986"/>
        <end position="1015"/>
    </location>
</feature>
<feature type="domain" description="PH" evidence="4">
    <location>
        <begin position="755"/>
        <end position="900"/>
    </location>
</feature>
<dbReference type="InterPro" id="IPR001849">
    <property type="entry name" value="PH_domain"/>
</dbReference>
<gene>
    <name evidence="5" type="ORF">FBUS_02911</name>
</gene>
<sequence length="1811" mass="203291">MEGHQESQQPQQQEQQQRSKPSEPEKDEEKSAVDSPSPSRPSADIQLSSTSSDPLSVRKAVALRLRNLELANQRLNKEKSQLEHQLMHVLERLATGQISGISDQEQKMTKKEAREFITGLIGGPLTGSNVERDSRVLSSAAPIAEPDTLGLRDSLVESNSPVSVFDYSSLSDAYEELCLAKDPAATMVQSESSNFSSKGEPVESASPIRMTASEEPPVSVDEKDMRVSLVGFPKRKPSGIFSTSKQQAEKMRLAQKRYEAPATSKTEVSHILTDVEKSTKCGVQATSEQLSFVPDSQLYKELEDFPPKDDRIKVPVWLSRVSQNSSLSLMNVSAKFCAYDTESIQSSSRSCSMFSSSTSSRSSSPIVPLLPSFIKQVHPNGKAHLSSSMPTSPLWPIKIHRKESFARESDVKFSASVTSPLVSTECPRIGTHGSLRLLQSTDGQIPTRQELIDSMRQMYGLPLDAAAQEHETASRRLPKRSTSERTPVTDTGRMTSAGPPKVRISRRHIQQPVTLEESSDTTSTTSRTNHMEFTGQRRVPKPSHLREGASITPGLFDLASASSSKMRARGIPLMSISRTGVPELYSPQPKWKHTQLGRSTDFLNMFAEFGQQLPENANSLLNRSDSKVLTFISKLINGLDAYTCSQGHAVLLQRVQPPFRSITPILISDEVICHSHESSELTSELSSNARRPQNSDLFPGPSHKSQSKSSDPVVLQNSPQKTPAITKDLTKTCPQASTSRADETQESRQVPNDQIIMHQGLLFRLSNGVKIWRRYWAVLNPSNVLLHSHQHPSIQLPKRCILLSEIQSIRKPHVLSASITTGIGASSELLDQERFGVAATYRNGSVPVTRKLAQLHQESLGRTNYGHFEIILKSGKTHRLRGSNSEETELWMRHIKRMLRAVRAREVVHNHEAQLVMQSWLQRVKGGEVSWVWCRLMGYYLVYAQDPDSLAPTGFKSLEGTQIKTLNTMYSHPLLDRSIEFRRDHGRAEEHSHPAVHSDIPTTLSSSSDSDTLATGDSDIRNRTIALWTDRSDPVYLICRTVDEFKQWRDNLVRACHQVNVTAIDRPVDPVDAQSRLKDYWRVLVRLPHRSDPYHTNELIKHPLSKTTEEKQSDYCVQMFASLLFLSYPELEYAQTTTRMTLSNLLGLSEWLTMKHLIVKHLASLCFNFPGLKDELFLQLIKQAMLSDSQTKRLTRRQFPVSPRTVRPRIPLLCARLRSADEISGRRKGREISSPIKPSLPSATSQEFRIPTERSAQLGELSSQLTQDARLVFPVPSFLGLIRPEGWWPLVAIWECLCLILPLFLPSPPVLHCLELLISIYHDADGSVRESSSNGGLGTELARYAAFCKDALTQTLRFGGRVEVPSALEVASISIRNPYTHSYPFSIPIYLPSGGVYEVISFNGGSEFAYVIQQIVHKLGLNVGAQENCCLFAIYLRLNASRHPPKYIYLRPNWKMCDVISLYEQAVLQLNQEGENQKIRLEDATVELVFRIQAFIWKRLKKMQASQIKSLVNMLAHQLHTDLLSGAYQVLPTGSELLDLAAYLCRVDHHDYTTLQRQSEIDLSHLIHTYFPEDWLQRLSADSRSFIQLKLLLLDRWGWLCQHPADVYEGKTVPEVKDKSMSSTSSVYECFSYLRALRNLASTRFGTTAFASHVFNLPGHVESHLVWIVPQETQVNLLVSSLTTGQWSGGMHRSRSVQDRVQRNLACIKSIPYGAVLSFGGQRSGAFFLVYVDRSSHAKRGTKLHTAVGDTNSTSNRDAFVIANHVTRHDRVPRSSRTKGDMWVRKLRIHLTDLNAVQELTDTLVYFMNVT</sequence>
<evidence type="ECO:0000259" key="4">
    <source>
        <dbReference type="PROSITE" id="PS50003"/>
    </source>
</evidence>
<feature type="region of interest" description="Disordered" evidence="3">
    <location>
        <begin position="467"/>
        <end position="549"/>
    </location>
</feature>
<feature type="compositionally biased region" description="Low complexity" evidence="3">
    <location>
        <begin position="998"/>
        <end position="1015"/>
    </location>
</feature>
<dbReference type="InterPro" id="IPR038185">
    <property type="entry name" value="MyTH4_dom_sf"/>
</dbReference>
<dbReference type="Pfam" id="PF00169">
    <property type="entry name" value="PH"/>
    <property type="match status" value="1"/>
</dbReference>
<reference evidence="5" key="1">
    <citation type="submission" date="2019-05" db="EMBL/GenBank/DDBJ databases">
        <title>Annotation for the trematode Fasciolopsis buski.</title>
        <authorList>
            <person name="Choi Y.-J."/>
        </authorList>
    </citation>
    <scope>NUCLEOTIDE SEQUENCE</scope>
    <source>
        <strain evidence="5">HT</strain>
        <tissue evidence="5">Whole worm</tissue>
    </source>
</reference>
<accession>A0A8E0S1W9</accession>
<dbReference type="Proteomes" id="UP000728185">
    <property type="component" value="Unassembled WGS sequence"/>
</dbReference>
<feature type="compositionally biased region" description="Polar residues" evidence="3">
    <location>
        <begin position="484"/>
        <end position="494"/>
    </location>
</feature>
<name>A0A8E0S1W9_9TREM</name>
<feature type="compositionally biased region" description="Polar residues" evidence="3">
    <location>
        <begin position="45"/>
        <end position="54"/>
    </location>
</feature>
<evidence type="ECO:0000256" key="3">
    <source>
        <dbReference type="SAM" id="MobiDB-lite"/>
    </source>
</evidence>
<feature type="coiled-coil region" evidence="2">
    <location>
        <begin position="58"/>
        <end position="92"/>
    </location>
</feature>
<feature type="region of interest" description="Disordered" evidence="3">
    <location>
        <begin position="682"/>
        <end position="749"/>
    </location>
</feature>
<dbReference type="CDD" id="cd14473">
    <property type="entry name" value="FERM_B-lobe"/>
    <property type="match status" value="1"/>
</dbReference>
<dbReference type="Gene3D" id="2.30.29.30">
    <property type="entry name" value="Pleckstrin-homology domain (PH domain)/Phosphotyrosine-binding domain (PTB)"/>
    <property type="match status" value="1"/>
</dbReference>
<evidence type="ECO:0000313" key="5">
    <source>
        <dbReference type="EMBL" id="KAA0193998.1"/>
    </source>
</evidence>
<evidence type="ECO:0000313" key="6">
    <source>
        <dbReference type="Proteomes" id="UP000728185"/>
    </source>
</evidence>
<protein>
    <recommendedName>
        <fullName evidence="4">PH domain-containing protein</fullName>
    </recommendedName>
</protein>
<dbReference type="PANTHER" id="PTHR22903">
    <property type="entry name" value="PLEKHH PROTEIN"/>
    <property type="match status" value="1"/>
</dbReference>
<dbReference type="EMBL" id="LUCM01004676">
    <property type="protein sequence ID" value="KAA0193998.1"/>
    <property type="molecule type" value="Genomic_DNA"/>
</dbReference>
<feature type="compositionally biased region" description="Low complexity" evidence="3">
    <location>
        <begin position="1"/>
        <end position="19"/>
    </location>
</feature>
<dbReference type="CDD" id="cd00821">
    <property type="entry name" value="PH"/>
    <property type="match status" value="1"/>
</dbReference>
<dbReference type="SMART" id="SM00233">
    <property type="entry name" value="PH"/>
    <property type="match status" value="2"/>
</dbReference>
<dbReference type="OrthoDB" id="6285196at2759"/>
<feature type="region of interest" description="Disordered" evidence="3">
    <location>
        <begin position="190"/>
        <end position="220"/>
    </location>
</feature>
<dbReference type="SUPFAM" id="SSF50729">
    <property type="entry name" value="PH domain-like"/>
    <property type="match status" value="2"/>
</dbReference>
<proteinExistence type="predicted"/>
<feature type="compositionally biased region" description="Polar residues" evidence="3">
    <location>
        <begin position="703"/>
        <end position="723"/>
    </location>
</feature>
<feature type="compositionally biased region" description="Basic and acidic residues" evidence="3">
    <location>
        <begin position="20"/>
        <end position="32"/>
    </location>
</feature>
<organism evidence="5 6">
    <name type="scientific">Fasciolopsis buskii</name>
    <dbReference type="NCBI Taxonomy" id="27845"/>
    <lineage>
        <taxon>Eukaryota</taxon>
        <taxon>Metazoa</taxon>
        <taxon>Spiralia</taxon>
        <taxon>Lophotrochozoa</taxon>
        <taxon>Platyhelminthes</taxon>
        <taxon>Trematoda</taxon>
        <taxon>Digenea</taxon>
        <taxon>Plagiorchiida</taxon>
        <taxon>Echinostomata</taxon>
        <taxon>Echinostomatoidea</taxon>
        <taxon>Fasciolidae</taxon>
        <taxon>Fasciolopsis</taxon>
    </lineage>
</organism>
<dbReference type="InterPro" id="IPR011993">
    <property type="entry name" value="PH-like_dom_sf"/>
</dbReference>
<dbReference type="Gene3D" id="1.25.40.530">
    <property type="entry name" value="MyTH4 domain"/>
    <property type="match status" value="1"/>
</dbReference>
<evidence type="ECO:0000256" key="2">
    <source>
        <dbReference type="SAM" id="Coils"/>
    </source>
</evidence>